<dbReference type="Proteomes" id="UP001229421">
    <property type="component" value="Unassembled WGS sequence"/>
</dbReference>
<gene>
    <name evidence="2" type="ORF">QVD17_27732</name>
</gene>
<dbReference type="SUPFAM" id="SSF81383">
    <property type="entry name" value="F-box domain"/>
    <property type="match status" value="1"/>
</dbReference>
<comment type="caution">
    <text evidence="2">The sequence shown here is derived from an EMBL/GenBank/DDBJ whole genome shotgun (WGS) entry which is preliminary data.</text>
</comment>
<name>A0AAD8KDR6_TARER</name>
<organism evidence="2 3">
    <name type="scientific">Tagetes erecta</name>
    <name type="common">African marigold</name>
    <dbReference type="NCBI Taxonomy" id="13708"/>
    <lineage>
        <taxon>Eukaryota</taxon>
        <taxon>Viridiplantae</taxon>
        <taxon>Streptophyta</taxon>
        <taxon>Embryophyta</taxon>
        <taxon>Tracheophyta</taxon>
        <taxon>Spermatophyta</taxon>
        <taxon>Magnoliopsida</taxon>
        <taxon>eudicotyledons</taxon>
        <taxon>Gunneridae</taxon>
        <taxon>Pentapetalae</taxon>
        <taxon>asterids</taxon>
        <taxon>campanulids</taxon>
        <taxon>Asterales</taxon>
        <taxon>Asteraceae</taxon>
        <taxon>Asteroideae</taxon>
        <taxon>Heliantheae alliance</taxon>
        <taxon>Tageteae</taxon>
        <taxon>Tagetes</taxon>
    </lineage>
</organism>
<dbReference type="PANTHER" id="PTHR31215">
    <property type="entry name" value="OS05G0510400 PROTEIN-RELATED"/>
    <property type="match status" value="1"/>
</dbReference>
<evidence type="ECO:0000313" key="3">
    <source>
        <dbReference type="Proteomes" id="UP001229421"/>
    </source>
</evidence>
<dbReference type="InterPro" id="IPR036047">
    <property type="entry name" value="F-box-like_dom_sf"/>
</dbReference>
<dbReference type="Gene3D" id="3.80.10.10">
    <property type="entry name" value="Ribonuclease Inhibitor"/>
    <property type="match status" value="1"/>
</dbReference>
<dbReference type="EMBL" id="JAUHHV010000007">
    <property type="protein sequence ID" value="KAK1418587.1"/>
    <property type="molecule type" value="Genomic_DNA"/>
</dbReference>
<proteinExistence type="predicted"/>
<feature type="domain" description="F-box" evidence="1">
    <location>
        <begin position="53"/>
        <end position="90"/>
    </location>
</feature>
<sequence length="503" mass="57551">MGDIVSQSEKRELEKNMLRVKHKQHSKYENNKTKTKLSINNSTNSFYVLFDTMDHLPQALILEILSRLNDSADVARCRVASKTFNSLSSDLRSINLQCSLIRYIKSRSRVSNSSQSITPFKSIFLKLVSDLRVVESVCIGTDKPLRDVSYDDVEDESDDLFLTDGDFVNKWLPRVSVQLKSLSISDFWVQSCWRRSNLLPLVSAYCDNLIELEVKNAWLSVDNLRPMTMLKSLTLEFIRLDDEDLNEFNKSFHNLQVLNLIGVGGFKLPKIHLLNLKTCHWTVSNAPSSLTLITPNLNTLKLECIRPTSLYIDAPLLSSFHLAFDHADVFSVKKFENLRSFWLQCLYIDSLLLNFPVAHTVESLTVDSRNWARGAVKYSQFTLEKVFTVFPNISYLCIKSSAWLELESCYNPLGWAWDGRKGFKKLCAYLLLVDPALTISSVACVLNQCIGLLEVSLLIHRDVVGNVSKNFISRCTTRWPKLKWTWGVWKEGMEDSWINDGAF</sequence>
<evidence type="ECO:0000259" key="1">
    <source>
        <dbReference type="Pfam" id="PF12937"/>
    </source>
</evidence>
<dbReference type="InterPro" id="IPR032675">
    <property type="entry name" value="LRR_dom_sf"/>
</dbReference>
<protein>
    <recommendedName>
        <fullName evidence="1">F-box domain-containing protein</fullName>
    </recommendedName>
</protein>
<reference evidence="2" key="1">
    <citation type="journal article" date="2023" name="bioRxiv">
        <title>Improved chromosome-level genome assembly for marigold (Tagetes erecta).</title>
        <authorList>
            <person name="Jiang F."/>
            <person name="Yuan L."/>
            <person name="Wang S."/>
            <person name="Wang H."/>
            <person name="Xu D."/>
            <person name="Wang A."/>
            <person name="Fan W."/>
        </authorList>
    </citation>
    <scope>NUCLEOTIDE SEQUENCE</scope>
    <source>
        <strain evidence="2">WSJ</strain>
        <tissue evidence="2">Leaf</tissue>
    </source>
</reference>
<dbReference type="InterPro" id="IPR044809">
    <property type="entry name" value="AUF1-like"/>
</dbReference>
<dbReference type="AlphaFoldDB" id="A0AAD8KDR6"/>
<dbReference type="SUPFAM" id="SSF52047">
    <property type="entry name" value="RNI-like"/>
    <property type="match status" value="1"/>
</dbReference>
<accession>A0AAD8KDR6</accession>
<dbReference type="InterPro" id="IPR001810">
    <property type="entry name" value="F-box_dom"/>
</dbReference>
<dbReference type="Pfam" id="PF12937">
    <property type="entry name" value="F-box-like"/>
    <property type="match status" value="1"/>
</dbReference>
<keyword evidence="3" id="KW-1185">Reference proteome</keyword>
<evidence type="ECO:0000313" key="2">
    <source>
        <dbReference type="EMBL" id="KAK1418587.1"/>
    </source>
</evidence>